<keyword evidence="6" id="KW-0539">Nucleus</keyword>
<keyword evidence="3" id="KW-0805">Transcription regulation</keyword>
<sequence>MQAGAQEPAVLHSAIALAACQMGNESLTLKAYDQAICELRQHIKCDTKYALRVTLITCMIFVCLELLRGSRNTSSLHLQNGLRLLKDLQTRTGDLPVASTKRKNVITLSERSETSDDCIIEAFTRLNVQSALFGQGSIYLYDLGDDARKGGLRHSSGSGFGSVHEARQHLDLLVNGVLRLSSQADFLTMEGKKITNTLRRKRKSLESGLDYWMDAFQSSSFSSSNDDENIQVRLGKAVLRIYHTMIKILAATCLRGKNEMIYDRYNPDFTSLLQQVWELWTMATAEFGKIHHKFSFTVDMGYIPPLYYTALRCRDSNLRRIAIDLLAKAPHVEGAWDGQLASRIAKRVMNLEERDIYEAYELVAGVINPLEVRGSSLPTVPAAARVNNVTVIPDPRVHYETKVEITKYLLSGLVRSSKWHVDSYEVEVMPL</sequence>
<accession>A0A8H4X683</accession>
<dbReference type="InterPro" id="IPR052360">
    <property type="entry name" value="Transcr_Regulatory_Proteins"/>
</dbReference>
<evidence type="ECO:0000313" key="8">
    <source>
        <dbReference type="Proteomes" id="UP000622797"/>
    </source>
</evidence>
<reference evidence="7" key="2">
    <citation type="submission" date="2020-05" db="EMBL/GenBank/DDBJ databases">
        <authorList>
            <person name="Kim H.-S."/>
            <person name="Proctor R.H."/>
            <person name="Brown D.W."/>
        </authorList>
    </citation>
    <scope>NUCLEOTIDE SEQUENCE</scope>
    <source>
        <strain evidence="7">NRRL 20472</strain>
    </source>
</reference>
<evidence type="ECO:0000256" key="5">
    <source>
        <dbReference type="ARBA" id="ARBA00023163"/>
    </source>
</evidence>
<evidence type="ECO:0000313" key="7">
    <source>
        <dbReference type="EMBL" id="KAF4962476.1"/>
    </source>
</evidence>
<dbReference type="GO" id="GO:0046872">
    <property type="term" value="F:metal ion binding"/>
    <property type="evidence" value="ECO:0007669"/>
    <property type="project" value="UniProtKB-KW"/>
</dbReference>
<dbReference type="EMBL" id="JABEXW010000538">
    <property type="protein sequence ID" value="KAF4962476.1"/>
    <property type="molecule type" value="Genomic_DNA"/>
</dbReference>
<organism evidence="7 8">
    <name type="scientific">Fusarium sarcochroum</name>
    <dbReference type="NCBI Taxonomy" id="1208366"/>
    <lineage>
        <taxon>Eukaryota</taxon>
        <taxon>Fungi</taxon>
        <taxon>Dikarya</taxon>
        <taxon>Ascomycota</taxon>
        <taxon>Pezizomycotina</taxon>
        <taxon>Sordariomycetes</taxon>
        <taxon>Hypocreomycetidae</taxon>
        <taxon>Hypocreales</taxon>
        <taxon>Nectriaceae</taxon>
        <taxon>Fusarium</taxon>
        <taxon>Fusarium lateritium species complex</taxon>
    </lineage>
</organism>
<protein>
    <submittedName>
        <fullName evidence="7">Uncharacterized protein</fullName>
    </submittedName>
</protein>
<dbReference type="InterPro" id="IPR021858">
    <property type="entry name" value="Fun_TF"/>
</dbReference>
<keyword evidence="4" id="KW-0238">DNA-binding</keyword>
<evidence type="ECO:0000256" key="6">
    <source>
        <dbReference type="ARBA" id="ARBA00023242"/>
    </source>
</evidence>
<dbReference type="GO" id="GO:0003677">
    <property type="term" value="F:DNA binding"/>
    <property type="evidence" value="ECO:0007669"/>
    <property type="project" value="UniProtKB-KW"/>
</dbReference>
<evidence type="ECO:0000256" key="3">
    <source>
        <dbReference type="ARBA" id="ARBA00023015"/>
    </source>
</evidence>
<dbReference type="PANTHER" id="PTHR36206:SF16">
    <property type="entry name" value="TRANSCRIPTION FACTOR DOMAIN-CONTAINING PROTEIN-RELATED"/>
    <property type="match status" value="1"/>
</dbReference>
<evidence type="ECO:0000256" key="4">
    <source>
        <dbReference type="ARBA" id="ARBA00023125"/>
    </source>
</evidence>
<reference evidence="7" key="1">
    <citation type="journal article" date="2020" name="BMC Genomics">
        <title>Correction to: Identification and distribution of gene clusters required for synthesis of sphingolipid metabolism inhibitors in diverse species of the filamentous fungus Fusarium.</title>
        <authorList>
            <person name="Kim H.S."/>
            <person name="Lohmar J.M."/>
            <person name="Busman M."/>
            <person name="Brown D.W."/>
            <person name="Naumann T.A."/>
            <person name="Divon H.H."/>
            <person name="Lysoe E."/>
            <person name="Uhlig S."/>
            <person name="Proctor R.H."/>
        </authorList>
    </citation>
    <scope>NUCLEOTIDE SEQUENCE</scope>
    <source>
        <strain evidence="7">NRRL 20472</strain>
    </source>
</reference>
<dbReference type="PANTHER" id="PTHR36206">
    <property type="entry name" value="ASPERCRYPTIN BIOSYNTHESIS CLUSTER-SPECIFIC TRANSCRIPTION REGULATOR ATNN-RELATED"/>
    <property type="match status" value="1"/>
</dbReference>
<keyword evidence="2" id="KW-0862">Zinc</keyword>
<proteinExistence type="predicted"/>
<keyword evidence="5" id="KW-0804">Transcription</keyword>
<keyword evidence="1" id="KW-0479">Metal-binding</keyword>
<keyword evidence="8" id="KW-1185">Reference proteome</keyword>
<dbReference type="AlphaFoldDB" id="A0A8H4X683"/>
<gene>
    <name evidence="7" type="ORF">FSARC_9451</name>
</gene>
<evidence type="ECO:0000256" key="2">
    <source>
        <dbReference type="ARBA" id="ARBA00022833"/>
    </source>
</evidence>
<comment type="caution">
    <text evidence="7">The sequence shown here is derived from an EMBL/GenBank/DDBJ whole genome shotgun (WGS) entry which is preliminary data.</text>
</comment>
<evidence type="ECO:0000256" key="1">
    <source>
        <dbReference type="ARBA" id="ARBA00022723"/>
    </source>
</evidence>
<dbReference type="OrthoDB" id="3145928at2759"/>
<dbReference type="Proteomes" id="UP000622797">
    <property type="component" value="Unassembled WGS sequence"/>
</dbReference>
<dbReference type="Pfam" id="PF11951">
    <property type="entry name" value="Fungal_trans_2"/>
    <property type="match status" value="1"/>
</dbReference>
<name>A0A8H4X683_9HYPO</name>